<dbReference type="Gene3D" id="3.30.230.10">
    <property type="match status" value="1"/>
</dbReference>
<dbReference type="STRING" id="69332.A0A388MB93"/>
<dbReference type="GO" id="GO:0043022">
    <property type="term" value="F:ribosome binding"/>
    <property type="evidence" value="ECO:0007669"/>
    <property type="project" value="TreeGrafter"/>
</dbReference>
<comment type="caution">
    <text evidence="12">The sequence shown here is derived from an EMBL/GenBank/DDBJ whole genome shotgun (WGS) entry which is preliminary data.</text>
</comment>
<feature type="region of interest" description="Disordered" evidence="10">
    <location>
        <begin position="782"/>
        <end position="828"/>
    </location>
</feature>
<evidence type="ECO:0000313" key="13">
    <source>
        <dbReference type="Proteomes" id="UP000265515"/>
    </source>
</evidence>
<dbReference type="CDD" id="cd01885">
    <property type="entry name" value="EF2"/>
    <property type="match status" value="1"/>
</dbReference>
<dbReference type="CDD" id="cd04096">
    <property type="entry name" value="eEF2_snRNP_like_C"/>
    <property type="match status" value="1"/>
</dbReference>
<dbReference type="CDD" id="cd16261">
    <property type="entry name" value="EF2_snRNP_III"/>
    <property type="match status" value="1"/>
</dbReference>
<dbReference type="FunFam" id="3.30.70.240:FF:000006">
    <property type="entry name" value="Elongation factor like GTPase 1"/>
    <property type="match status" value="1"/>
</dbReference>
<evidence type="ECO:0000256" key="1">
    <source>
        <dbReference type="ARBA" id="ARBA00004496"/>
    </source>
</evidence>
<evidence type="ECO:0000313" key="12">
    <source>
        <dbReference type="EMBL" id="GBG91742.1"/>
    </source>
</evidence>
<dbReference type="InterPro" id="IPR041095">
    <property type="entry name" value="EFG_II"/>
</dbReference>
<dbReference type="SUPFAM" id="SSF54980">
    <property type="entry name" value="EF-G C-terminal domain-like"/>
    <property type="match status" value="2"/>
</dbReference>
<protein>
    <recommendedName>
        <fullName evidence="8">Ribosome assembly protein 1</fullName>
    </recommendedName>
    <alternativeName>
        <fullName evidence="9">Elongation factor-like 1</fullName>
    </alternativeName>
</protein>
<dbReference type="SUPFAM" id="SSF50447">
    <property type="entry name" value="Translation proteins"/>
    <property type="match status" value="1"/>
</dbReference>
<name>A0A388MB93_CHABU</name>
<dbReference type="PANTHER" id="PTHR42908:SF3">
    <property type="entry name" value="ELONGATION FACTOR-LIKE GTPASE 1"/>
    <property type="match status" value="1"/>
</dbReference>
<dbReference type="FunFam" id="3.40.50.300:FF:000746">
    <property type="entry name" value="Ribosome assembly protein 1"/>
    <property type="match status" value="1"/>
</dbReference>
<dbReference type="GO" id="GO:0005829">
    <property type="term" value="C:cytosol"/>
    <property type="evidence" value="ECO:0007669"/>
    <property type="project" value="TreeGrafter"/>
</dbReference>
<dbReference type="Gene3D" id="3.30.70.240">
    <property type="match status" value="1"/>
</dbReference>
<proteinExistence type="predicted"/>
<dbReference type="SUPFAM" id="SSF52540">
    <property type="entry name" value="P-loop containing nucleoside triphosphate hydrolases"/>
    <property type="match status" value="1"/>
</dbReference>
<keyword evidence="6" id="KW-0342">GTP-binding</keyword>
<dbReference type="OMA" id="FARCDIQ"/>
<dbReference type="Pfam" id="PF00679">
    <property type="entry name" value="EFG_C"/>
    <property type="match status" value="1"/>
</dbReference>
<dbReference type="PANTHER" id="PTHR42908">
    <property type="entry name" value="TRANSLATION ELONGATION FACTOR-RELATED"/>
    <property type="match status" value="1"/>
</dbReference>
<keyword evidence="5" id="KW-0378">Hydrolase</keyword>
<dbReference type="Pfam" id="PF14492">
    <property type="entry name" value="EFG_III"/>
    <property type="match status" value="1"/>
</dbReference>
<dbReference type="InterPro" id="IPR014721">
    <property type="entry name" value="Ribsml_uS5_D2-typ_fold_subgr"/>
</dbReference>
<dbReference type="NCBIfam" id="TIGR00231">
    <property type="entry name" value="small_GTP"/>
    <property type="match status" value="1"/>
</dbReference>
<sequence length="1226" mass="130640">MGSTVAVHELAALQTQPRAIRNICVMAHVDHGKTTLSDSLIASNGLIHPKLVGKLRYLDYRDEEQLRCITMKSSSISLLFKPKKSAAAAAGGLSRSGGASRPDLPAYLVNLIDSPGHVDFCSEVSTAARLSDGALVLVDVCEGVLVQTHAVLRQAWEERVKPCLVINKVDRLITELKMTPMEAYERMKSIIVEVNGIISAFRSERYMSDVDMMVAGKEAAAAGSEAAMVAEEEDEDEEDAFSPEKGNVAFTSAVDGWGFRIDEFAGMYASKLGASAASLQKGLWGDRYFVPKTKSIVGKKAAGGKYKPMFAQFILEPLWKLYGLVFDGGGVAGGAGGGGGGAKEELLKIIKAMNILVPPRELQQKDPKAVIQSVMSRWLPLSDAVLAMAVECLPDPADAQKERSRRLLPLRADPDIVSGVLVKNEDGEAGEEEEEKQNKAKRERAVAEAYRAVECCDASEDAPCIVFVSKMFAVPLHMLPTRRGTHGEILREELHEEDGEVITHANDNTQECFLAFARVFSGVLQVGRKMHVLSAAYNPLAADLESNRRHRQEAVLSGLYMMMGRGLEPQTSVPAGNVVAIRGLGQCILKYATLSSSPHCYPFTSMLFQAAPLVRVAVEPADPAEMAALARGLRLLNRADPFIEVLVSSTGEHVIGAAGEVHLATCIKDLRERFARIELAVSPPLVAFRETIASAATTTTGAGGGGGPAAAASMVAFSTASGGGEKEKGDKKQWVEAATPNGRCKVRVCVSRLPDALTAVLDGSEEVLKGILVDGVIGCNSNSSSSSSRGEVIGRSGERCGDVRNTDDDEKGSSSERSLMSSVAAGGGGGGGISARLDDPVGLLCSRLLAAVGAEEKDSDGPSLTCPSARSKGSNATMGSGGQQKKAGSTGQGGGDGGGSSTSWKRGWSFDLTRIWALGPRRVGPCALLVPGDGRSGRHCSRWIEEAMDLGAVMIRGVPEVSLKLGLVEKGEEEEEEEIEGVGRAVLIAEAESLENSVLAGFQLATSAGPLCEEPMWGLAFTIEAIIMAAPLREKSAAMADENGAGMMASAPASGVEQYGPFSGQVMTTVKEACRMAMMGASPRLVEAMYFCEVNTSSDMLGQAYGVLAKRRARIIREDMREGTAMFTIHAYMPVAESFGFAEELRRKTSGAASPQLVLSHWEAMAEDPFFVPRTEEEVEEFGDGASVLPSVGRRFMDAVRRRKGLHVEEKLVEKATKQRTLAKKV</sequence>
<dbReference type="GO" id="GO:0005525">
    <property type="term" value="F:GTP binding"/>
    <property type="evidence" value="ECO:0007669"/>
    <property type="project" value="UniProtKB-KW"/>
</dbReference>
<dbReference type="InterPro" id="IPR000795">
    <property type="entry name" value="T_Tr_GTP-bd_dom"/>
</dbReference>
<evidence type="ECO:0000259" key="11">
    <source>
        <dbReference type="PROSITE" id="PS51722"/>
    </source>
</evidence>
<evidence type="ECO:0000256" key="4">
    <source>
        <dbReference type="ARBA" id="ARBA00022741"/>
    </source>
</evidence>
<dbReference type="Proteomes" id="UP000265515">
    <property type="component" value="Unassembled WGS sequence"/>
</dbReference>
<dbReference type="GO" id="GO:1990904">
    <property type="term" value="C:ribonucleoprotein complex"/>
    <property type="evidence" value="ECO:0007669"/>
    <property type="project" value="TreeGrafter"/>
</dbReference>
<dbReference type="InterPro" id="IPR000640">
    <property type="entry name" value="EFG_V-like"/>
</dbReference>
<keyword evidence="4" id="KW-0547">Nucleotide-binding</keyword>
<evidence type="ECO:0000256" key="7">
    <source>
        <dbReference type="ARBA" id="ARBA00048548"/>
    </source>
</evidence>
<dbReference type="Gene3D" id="3.40.50.300">
    <property type="entry name" value="P-loop containing nucleotide triphosphate hydrolases"/>
    <property type="match status" value="1"/>
</dbReference>
<feature type="domain" description="Tr-type G" evidence="11">
    <location>
        <begin position="18"/>
        <end position="277"/>
    </location>
</feature>
<dbReference type="Pfam" id="PF00009">
    <property type="entry name" value="GTP_EFTU"/>
    <property type="match status" value="1"/>
</dbReference>
<dbReference type="PROSITE" id="PS51722">
    <property type="entry name" value="G_TR_2"/>
    <property type="match status" value="1"/>
</dbReference>
<feature type="region of interest" description="Disordered" evidence="10">
    <location>
        <begin position="856"/>
        <end position="905"/>
    </location>
</feature>
<dbReference type="InterPro" id="IPR027417">
    <property type="entry name" value="P-loop_NTPase"/>
</dbReference>
<evidence type="ECO:0000256" key="6">
    <source>
        <dbReference type="ARBA" id="ARBA00023134"/>
    </source>
</evidence>
<evidence type="ECO:0000256" key="5">
    <source>
        <dbReference type="ARBA" id="ARBA00022801"/>
    </source>
</evidence>
<gene>
    <name evidence="12" type="ORF">CBR_g53556</name>
</gene>
<organism evidence="12 13">
    <name type="scientific">Chara braunii</name>
    <name type="common">Braun's stonewort</name>
    <dbReference type="NCBI Taxonomy" id="69332"/>
    <lineage>
        <taxon>Eukaryota</taxon>
        <taxon>Viridiplantae</taxon>
        <taxon>Streptophyta</taxon>
        <taxon>Charophyceae</taxon>
        <taxon>Charales</taxon>
        <taxon>Characeae</taxon>
        <taxon>Chara</taxon>
    </lineage>
</organism>
<dbReference type="CDD" id="cd16268">
    <property type="entry name" value="EF2_II"/>
    <property type="match status" value="1"/>
</dbReference>
<dbReference type="Gene3D" id="3.30.70.870">
    <property type="entry name" value="Elongation Factor G (Translational Gtpase), domain 3"/>
    <property type="match status" value="1"/>
</dbReference>
<dbReference type="InterPro" id="IPR009000">
    <property type="entry name" value="Transl_B-barrel_sf"/>
</dbReference>
<comment type="catalytic activity">
    <reaction evidence="7">
        <text>GTP + H2O = GDP + phosphate + H(+)</text>
        <dbReference type="Rhea" id="RHEA:19669"/>
        <dbReference type="ChEBI" id="CHEBI:15377"/>
        <dbReference type="ChEBI" id="CHEBI:15378"/>
        <dbReference type="ChEBI" id="CHEBI:37565"/>
        <dbReference type="ChEBI" id="CHEBI:43474"/>
        <dbReference type="ChEBI" id="CHEBI:58189"/>
    </reaction>
</comment>
<dbReference type="OrthoDB" id="364892at2759"/>
<dbReference type="GO" id="GO:0003924">
    <property type="term" value="F:GTPase activity"/>
    <property type="evidence" value="ECO:0007669"/>
    <property type="project" value="InterPro"/>
</dbReference>
<evidence type="ECO:0000256" key="8">
    <source>
        <dbReference type="ARBA" id="ARBA00068031"/>
    </source>
</evidence>
<comment type="subcellular location">
    <subcellularLocation>
        <location evidence="1">Cytoplasm</location>
    </subcellularLocation>
</comment>
<dbReference type="AlphaFoldDB" id="A0A388MB93"/>
<reference evidence="12 13" key="1">
    <citation type="journal article" date="2018" name="Cell">
        <title>The Chara Genome: Secondary Complexity and Implications for Plant Terrestrialization.</title>
        <authorList>
            <person name="Nishiyama T."/>
            <person name="Sakayama H."/>
            <person name="Vries J.D."/>
            <person name="Buschmann H."/>
            <person name="Saint-Marcoux D."/>
            <person name="Ullrich K.K."/>
            <person name="Haas F.B."/>
            <person name="Vanderstraeten L."/>
            <person name="Becker D."/>
            <person name="Lang D."/>
            <person name="Vosolsobe S."/>
            <person name="Rombauts S."/>
            <person name="Wilhelmsson P.K.I."/>
            <person name="Janitza P."/>
            <person name="Kern R."/>
            <person name="Heyl A."/>
            <person name="Rumpler F."/>
            <person name="Villalobos L.I.A.C."/>
            <person name="Clay J.M."/>
            <person name="Skokan R."/>
            <person name="Toyoda A."/>
            <person name="Suzuki Y."/>
            <person name="Kagoshima H."/>
            <person name="Schijlen E."/>
            <person name="Tajeshwar N."/>
            <person name="Catarino B."/>
            <person name="Hetherington A.J."/>
            <person name="Saltykova A."/>
            <person name="Bonnot C."/>
            <person name="Breuninger H."/>
            <person name="Symeonidi A."/>
            <person name="Radhakrishnan G.V."/>
            <person name="Van Nieuwerburgh F."/>
            <person name="Deforce D."/>
            <person name="Chang C."/>
            <person name="Karol K.G."/>
            <person name="Hedrich R."/>
            <person name="Ulvskov P."/>
            <person name="Glockner G."/>
            <person name="Delwiche C.F."/>
            <person name="Petrasek J."/>
            <person name="Van de Peer Y."/>
            <person name="Friml J."/>
            <person name="Beilby M."/>
            <person name="Dolan L."/>
            <person name="Kohara Y."/>
            <person name="Sugano S."/>
            <person name="Fujiyama A."/>
            <person name="Delaux P.-M."/>
            <person name="Quint M."/>
            <person name="TheiBen G."/>
            <person name="Hagemann M."/>
            <person name="Harholt J."/>
            <person name="Dunand C."/>
            <person name="Zachgo S."/>
            <person name="Langdale J."/>
            <person name="Maumus F."/>
            <person name="Straeten D.V.D."/>
            <person name="Gould S.B."/>
            <person name="Rensing S.A."/>
        </authorList>
    </citation>
    <scope>NUCLEOTIDE SEQUENCE [LARGE SCALE GENOMIC DNA]</scope>
    <source>
        <strain evidence="12 13">S276</strain>
    </source>
</reference>
<dbReference type="Gene3D" id="3.90.1430.10">
    <property type="entry name" value="Yeast translation eEF2 (G' domain)"/>
    <property type="match status" value="1"/>
</dbReference>
<dbReference type="Gramene" id="GBG91742">
    <property type="protein sequence ID" value="GBG91742"/>
    <property type="gene ID" value="CBR_g53556"/>
</dbReference>
<dbReference type="SUPFAM" id="SSF54211">
    <property type="entry name" value="Ribosomal protein S5 domain 2-like"/>
    <property type="match status" value="1"/>
</dbReference>
<keyword evidence="2" id="KW-0963">Cytoplasm</keyword>
<keyword evidence="13" id="KW-1185">Reference proteome</keyword>
<feature type="compositionally biased region" description="Gly residues" evidence="10">
    <location>
        <begin position="890"/>
        <end position="900"/>
    </location>
</feature>
<dbReference type="EMBL" id="BFEA01000944">
    <property type="protein sequence ID" value="GBG91742.1"/>
    <property type="molecule type" value="Genomic_DNA"/>
</dbReference>
<feature type="compositionally biased region" description="Polar residues" evidence="10">
    <location>
        <begin position="865"/>
        <end position="878"/>
    </location>
</feature>
<dbReference type="SMART" id="SM00838">
    <property type="entry name" value="EFG_C"/>
    <property type="match status" value="1"/>
</dbReference>
<evidence type="ECO:0000256" key="3">
    <source>
        <dbReference type="ARBA" id="ARBA00022517"/>
    </source>
</evidence>
<dbReference type="Gene3D" id="2.40.30.10">
    <property type="entry name" value="Translation factors"/>
    <property type="match status" value="1"/>
</dbReference>
<accession>A0A388MB93</accession>
<keyword evidence="3" id="KW-0690">Ribosome biogenesis</keyword>
<dbReference type="FunFam" id="3.30.70.870:FF:000002">
    <property type="entry name" value="Translation elongation factor 2"/>
    <property type="match status" value="1"/>
</dbReference>
<dbReference type="InterPro" id="IPR020568">
    <property type="entry name" value="Ribosomal_Su5_D2-typ_SF"/>
</dbReference>
<feature type="compositionally biased region" description="Low complexity" evidence="10">
    <location>
        <begin position="782"/>
        <end position="795"/>
    </location>
</feature>
<dbReference type="PRINTS" id="PR00315">
    <property type="entry name" value="ELONGATNFCT"/>
</dbReference>
<dbReference type="InterPro" id="IPR035647">
    <property type="entry name" value="EFG_III/V"/>
</dbReference>
<dbReference type="GO" id="GO:0042256">
    <property type="term" value="P:cytosolic ribosome assembly"/>
    <property type="evidence" value="ECO:0007669"/>
    <property type="project" value="UniProtKB-ARBA"/>
</dbReference>
<evidence type="ECO:0000256" key="10">
    <source>
        <dbReference type="SAM" id="MobiDB-lite"/>
    </source>
</evidence>
<dbReference type="InterPro" id="IPR005225">
    <property type="entry name" value="Small_GTP-bd"/>
</dbReference>
<evidence type="ECO:0000256" key="2">
    <source>
        <dbReference type="ARBA" id="ARBA00022490"/>
    </source>
</evidence>
<feature type="compositionally biased region" description="Basic and acidic residues" evidence="10">
    <location>
        <begin position="796"/>
        <end position="814"/>
    </location>
</feature>
<evidence type="ECO:0000256" key="9">
    <source>
        <dbReference type="ARBA" id="ARBA00081809"/>
    </source>
</evidence>